<keyword evidence="3 10" id="KW-0812">Transmembrane</keyword>
<dbReference type="GO" id="GO:0004930">
    <property type="term" value="F:G protein-coupled receptor activity"/>
    <property type="evidence" value="ECO:0007669"/>
    <property type="project" value="UniProtKB-KW"/>
</dbReference>
<evidence type="ECO:0000256" key="2">
    <source>
        <dbReference type="ARBA" id="ARBA00022475"/>
    </source>
</evidence>
<keyword evidence="4 10" id="KW-1133">Transmembrane helix</keyword>
<comment type="caution">
    <text evidence="12">The sequence shown here is derived from an EMBL/GenBank/DDBJ whole genome shotgun (WGS) entry which is preliminary data.</text>
</comment>
<feature type="region of interest" description="Disordered" evidence="9">
    <location>
        <begin position="324"/>
        <end position="359"/>
    </location>
</feature>
<sequence>MGSEISQRNISSVQLSDLKRVGYQTRTTQSLSTWGSVTFVIGMIILSWILTGVVSVAILRNRRTKHISYMYIVSMSVATVIHASLNFPSSVIFDLLDLEEFSDRLCIIWIFLETAICHSVLLHLLGSSLDTYLRLQMPQWYSLSGGRPATVRLKLAAPWIVSTLQTTAQVLLGDPLPPARLEEQRLCTCPDVNFLILRTSVAFAFPLLVSVIILFLAAHKLQCIYRPSFSKAVEDTNSTERFRFKLLRHVSGRCRTRQKKCLHGRGAVYPNTSANIQGTNGNSTAIQDQFTRILGSTHSALVYNLESMQNSAAVSSSEHASLSPSYPTKLQCQQVQSAPGSGSSDTGISSQTTDENEDALNFKRTTAIVSSSPMFTLERTGTIVSLLKSEPVNRTSAEPVTVMNHFCPQHGHVTLSLQPELNFKSILTPVVEHELATESGLNKTDNGCEYSDANTSTEANIELYPINLGAQPTLTSPLLLRTGEHRASRTDTTDGESPDVQPVPNESTLRVNNTLTQSISAPQYNIEQKSIKLNMITCALSIALWAPFITATLAHILLSTTRFSRLISVSTLIQFKWLSYMSSVAYLIGYLIVDHNLYRLVIQQCRKCHRKHQAHLNLSPVRSTKLKT</sequence>
<proteinExistence type="predicted"/>
<evidence type="ECO:0000256" key="8">
    <source>
        <dbReference type="ARBA" id="ARBA00023224"/>
    </source>
</evidence>
<organism evidence="12 13">
    <name type="scientific">Fasciola hepatica</name>
    <name type="common">Liver fluke</name>
    <dbReference type="NCBI Taxonomy" id="6192"/>
    <lineage>
        <taxon>Eukaryota</taxon>
        <taxon>Metazoa</taxon>
        <taxon>Spiralia</taxon>
        <taxon>Lophotrochozoa</taxon>
        <taxon>Platyhelminthes</taxon>
        <taxon>Trematoda</taxon>
        <taxon>Digenea</taxon>
        <taxon>Plagiorchiida</taxon>
        <taxon>Echinostomata</taxon>
        <taxon>Echinostomatoidea</taxon>
        <taxon>Fasciolidae</taxon>
        <taxon>Fasciola</taxon>
    </lineage>
</organism>
<keyword evidence="6 10" id="KW-0472">Membrane</keyword>
<dbReference type="Gene3D" id="1.20.1070.10">
    <property type="entry name" value="Rhodopsin 7-helix transmembrane proteins"/>
    <property type="match status" value="1"/>
</dbReference>
<dbReference type="PROSITE" id="PS50262">
    <property type="entry name" value="G_PROTEIN_RECEP_F1_2"/>
    <property type="match status" value="1"/>
</dbReference>
<evidence type="ECO:0000256" key="1">
    <source>
        <dbReference type="ARBA" id="ARBA00004651"/>
    </source>
</evidence>
<reference evidence="12" key="1">
    <citation type="submission" date="2019-03" db="EMBL/GenBank/DDBJ databases">
        <title>Improved annotation for the trematode Fasciola hepatica.</title>
        <authorList>
            <person name="Choi Y.-J."/>
            <person name="Martin J."/>
            <person name="Mitreva M."/>
        </authorList>
    </citation>
    <scope>NUCLEOTIDE SEQUENCE [LARGE SCALE GENOMIC DNA]</scope>
</reference>
<dbReference type="InterPro" id="IPR017452">
    <property type="entry name" value="GPCR_Rhodpsn_7TM"/>
</dbReference>
<dbReference type="Pfam" id="PF00001">
    <property type="entry name" value="7tm_1"/>
    <property type="match status" value="1"/>
</dbReference>
<feature type="transmembrane region" description="Helical" evidence="10">
    <location>
        <begin position="107"/>
        <end position="133"/>
    </location>
</feature>
<evidence type="ECO:0000313" key="13">
    <source>
        <dbReference type="Proteomes" id="UP000230066"/>
    </source>
</evidence>
<feature type="transmembrane region" description="Helical" evidence="10">
    <location>
        <begin position="192"/>
        <end position="218"/>
    </location>
</feature>
<dbReference type="InterPro" id="IPR000276">
    <property type="entry name" value="GPCR_Rhodpsn"/>
</dbReference>
<evidence type="ECO:0000259" key="11">
    <source>
        <dbReference type="PROSITE" id="PS50262"/>
    </source>
</evidence>
<accession>A0A4E0RHB5</accession>
<evidence type="ECO:0000256" key="10">
    <source>
        <dbReference type="SAM" id="Phobius"/>
    </source>
</evidence>
<dbReference type="GO" id="GO:0005886">
    <property type="term" value="C:plasma membrane"/>
    <property type="evidence" value="ECO:0007669"/>
    <property type="project" value="UniProtKB-SubCell"/>
</dbReference>
<feature type="transmembrane region" description="Helical" evidence="10">
    <location>
        <begin position="577"/>
        <end position="593"/>
    </location>
</feature>
<protein>
    <recommendedName>
        <fullName evidence="11">G-protein coupled receptors family 1 profile domain-containing protein</fullName>
    </recommendedName>
</protein>
<dbReference type="PANTHER" id="PTHR24248">
    <property type="entry name" value="ADRENERGIC RECEPTOR-RELATED G-PROTEIN COUPLED RECEPTOR"/>
    <property type="match status" value="1"/>
</dbReference>
<name>A0A4E0RHB5_FASHE</name>
<feature type="transmembrane region" description="Helical" evidence="10">
    <location>
        <begin position="69"/>
        <end position="87"/>
    </location>
</feature>
<evidence type="ECO:0000256" key="7">
    <source>
        <dbReference type="ARBA" id="ARBA00023170"/>
    </source>
</evidence>
<keyword evidence="13" id="KW-1185">Reference proteome</keyword>
<dbReference type="AlphaFoldDB" id="A0A4E0RHB5"/>
<evidence type="ECO:0000256" key="6">
    <source>
        <dbReference type="ARBA" id="ARBA00023136"/>
    </source>
</evidence>
<feature type="domain" description="G-protein coupled receptors family 1 profile" evidence="11">
    <location>
        <begin position="50"/>
        <end position="216"/>
    </location>
</feature>
<gene>
    <name evidence="12" type="ORF">D915_002765</name>
</gene>
<keyword evidence="5" id="KW-0297">G-protein coupled receptor</keyword>
<evidence type="ECO:0000256" key="4">
    <source>
        <dbReference type="ARBA" id="ARBA00022989"/>
    </source>
</evidence>
<feature type="region of interest" description="Disordered" evidence="9">
    <location>
        <begin position="485"/>
        <end position="505"/>
    </location>
</feature>
<comment type="subcellular location">
    <subcellularLocation>
        <location evidence="1">Cell membrane</location>
        <topology evidence="1">Multi-pass membrane protein</topology>
    </subcellularLocation>
</comment>
<evidence type="ECO:0000256" key="9">
    <source>
        <dbReference type="SAM" id="MobiDB-lite"/>
    </source>
</evidence>
<dbReference type="EMBL" id="JXXN02000699">
    <property type="protein sequence ID" value="THD26555.1"/>
    <property type="molecule type" value="Genomic_DNA"/>
</dbReference>
<feature type="compositionally biased region" description="Polar residues" evidence="9">
    <location>
        <begin position="324"/>
        <end position="353"/>
    </location>
</feature>
<keyword evidence="8" id="KW-0807">Transducer</keyword>
<keyword evidence="2" id="KW-1003">Cell membrane</keyword>
<dbReference type="SUPFAM" id="SSF81321">
    <property type="entry name" value="Family A G protein-coupled receptor-like"/>
    <property type="match status" value="1"/>
</dbReference>
<dbReference type="Proteomes" id="UP000230066">
    <property type="component" value="Unassembled WGS sequence"/>
</dbReference>
<evidence type="ECO:0000256" key="3">
    <source>
        <dbReference type="ARBA" id="ARBA00022692"/>
    </source>
</evidence>
<feature type="transmembrane region" description="Helical" evidence="10">
    <location>
        <begin position="34"/>
        <end position="57"/>
    </location>
</feature>
<feature type="transmembrane region" description="Helical" evidence="10">
    <location>
        <begin position="533"/>
        <end position="557"/>
    </location>
</feature>
<keyword evidence="7" id="KW-0675">Receptor</keyword>
<evidence type="ECO:0000256" key="5">
    <source>
        <dbReference type="ARBA" id="ARBA00023040"/>
    </source>
</evidence>
<evidence type="ECO:0000313" key="12">
    <source>
        <dbReference type="EMBL" id="THD26555.1"/>
    </source>
</evidence>